<evidence type="ECO:0000313" key="2">
    <source>
        <dbReference type="EMBL" id="MEQ2180776.1"/>
    </source>
</evidence>
<name>A0ABV0PBD7_9TELE</name>
<evidence type="ECO:0000256" key="1">
    <source>
        <dbReference type="SAM" id="MobiDB-lite"/>
    </source>
</evidence>
<gene>
    <name evidence="2" type="ORF">GOODEAATRI_004868</name>
</gene>
<dbReference type="EMBL" id="JAHRIO010070178">
    <property type="protein sequence ID" value="MEQ2180776.1"/>
    <property type="molecule type" value="Genomic_DNA"/>
</dbReference>
<evidence type="ECO:0000313" key="3">
    <source>
        <dbReference type="Proteomes" id="UP001476798"/>
    </source>
</evidence>
<accession>A0ABV0PBD7</accession>
<dbReference type="PANTHER" id="PTHR10480">
    <property type="entry name" value="PROTEIN UNC-13 HOMOLOG"/>
    <property type="match status" value="1"/>
</dbReference>
<proteinExistence type="predicted"/>
<feature type="region of interest" description="Disordered" evidence="1">
    <location>
        <begin position="1"/>
        <end position="43"/>
    </location>
</feature>
<dbReference type="Proteomes" id="UP001476798">
    <property type="component" value="Unassembled WGS sequence"/>
</dbReference>
<reference evidence="2 3" key="1">
    <citation type="submission" date="2021-06" db="EMBL/GenBank/DDBJ databases">
        <authorList>
            <person name="Palmer J.M."/>
        </authorList>
    </citation>
    <scope>NUCLEOTIDE SEQUENCE [LARGE SCALE GENOMIC DNA]</scope>
    <source>
        <strain evidence="2 3">GA_2019</strain>
        <tissue evidence="2">Muscle</tissue>
    </source>
</reference>
<feature type="region of interest" description="Disordered" evidence="1">
    <location>
        <begin position="124"/>
        <end position="165"/>
    </location>
</feature>
<protein>
    <submittedName>
        <fullName evidence="2">Uncharacterized protein</fullName>
    </submittedName>
</protein>
<feature type="compositionally biased region" description="Basic and acidic residues" evidence="1">
    <location>
        <begin position="8"/>
        <end position="17"/>
    </location>
</feature>
<keyword evidence="3" id="KW-1185">Reference proteome</keyword>
<feature type="compositionally biased region" description="Polar residues" evidence="1">
    <location>
        <begin position="18"/>
        <end position="38"/>
    </location>
</feature>
<dbReference type="PANTHER" id="PTHR10480:SF8">
    <property type="entry name" value="PROTEIN UNC-13 HOMOLOG B"/>
    <property type="match status" value="1"/>
</dbReference>
<feature type="compositionally biased region" description="Low complexity" evidence="1">
    <location>
        <begin position="363"/>
        <end position="378"/>
    </location>
</feature>
<feature type="non-terminal residue" evidence="2">
    <location>
        <position position="1"/>
    </location>
</feature>
<dbReference type="InterPro" id="IPR027080">
    <property type="entry name" value="Unc-13"/>
</dbReference>
<organism evidence="2 3">
    <name type="scientific">Goodea atripinnis</name>
    <dbReference type="NCBI Taxonomy" id="208336"/>
    <lineage>
        <taxon>Eukaryota</taxon>
        <taxon>Metazoa</taxon>
        <taxon>Chordata</taxon>
        <taxon>Craniata</taxon>
        <taxon>Vertebrata</taxon>
        <taxon>Euteleostomi</taxon>
        <taxon>Actinopterygii</taxon>
        <taxon>Neopterygii</taxon>
        <taxon>Teleostei</taxon>
        <taxon>Neoteleostei</taxon>
        <taxon>Acanthomorphata</taxon>
        <taxon>Ovalentaria</taxon>
        <taxon>Atherinomorphae</taxon>
        <taxon>Cyprinodontiformes</taxon>
        <taxon>Goodeidae</taxon>
        <taxon>Goodea</taxon>
    </lineage>
</organism>
<sequence length="525" mass="60420">LDDQDSAVDDRDSDYRSETSNSLPPRYHTTAQPNSSMHQFPMGPRTQQLLDCCTDSVHSFDLDYRDQRGSRSLNQKGRVRIIPADSGMGFEEWENKYKGRSKPQLSDFLDDEEDSVIFRMGRPYPEPARTPVGQNSAHSSFRAATYPEGYDTIDRRRKKRVDPGRLLDKQREEISPSLLAPHQEKRGEMFMRQVAEMQEEEERFITSSSLRPHKDGLLHKTRMWAKNDLDNTLENYVAYKKGYDPRARARFDFEIENSRDLLYPPGADKDINDIDFVAEDFYAENAQHYNERHSYEGHMEYPQGIHEKKYSKSKTGGWVPEVILSPVEEPVEEYVDPMDELQCLVETVSEYLAEKEEEISKYGSLPKSSKSRLSSLGSNRTDSFGEDQTCLTPPPILVPQPRGLIFILRAPKCQLNNNIPQIRNQQEPLMEHSLTTLISLDHSTLAQLIREAVQSKTLIRWALIHPNQDCYLDYLTLGLLVTCLVVCHSRQAIRHPEAIVSHNSPITLINKTLTRHRKGGFSQDY</sequence>
<comment type="caution">
    <text evidence="2">The sequence shown here is derived from an EMBL/GenBank/DDBJ whole genome shotgun (WGS) entry which is preliminary data.</text>
</comment>
<feature type="region of interest" description="Disordered" evidence="1">
    <location>
        <begin position="363"/>
        <end position="386"/>
    </location>
</feature>